<dbReference type="PROSITE" id="PS51257">
    <property type="entry name" value="PROKAR_LIPOPROTEIN"/>
    <property type="match status" value="1"/>
</dbReference>
<evidence type="ECO:0000313" key="2">
    <source>
        <dbReference type="EMBL" id="ADH63549.1"/>
    </source>
</evidence>
<evidence type="ECO:0000313" key="3">
    <source>
        <dbReference type="Proteomes" id="UP000001916"/>
    </source>
</evidence>
<evidence type="ECO:0008006" key="4">
    <source>
        <dbReference type="Google" id="ProtNLM"/>
    </source>
</evidence>
<feature type="chain" id="PRO_5003093141" description="Lipoprotein" evidence="1">
    <location>
        <begin position="20"/>
        <end position="190"/>
    </location>
</feature>
<organism evidence="2 3">
    <name type="scientific">Allomeiothermus silvanus (strain ATCC 700542 / DSM 9946 / NBRC 106475 / NCIMB 13440 / VI-R2)</name>
    <name type="common">Thermus silvanus</name>
    <dbReference type="NCBI Taxonomy" id="526227"/>
    <lineage>
        <taxon>Bacteria</taxon>
        <taxon>Thermotogati</taxon>
        <taxon>Deinococcota</taxon>
        <taxon>Deinococci</taxon>
        <taxon>Thermales</taxon>
        <taxon>Thermaceae</taxon>
        <taxon>Allomeiothermus</taxon>
    </lineage>
</organism>
<keyword evidence="3" id="KW-1185">Reference proteome</keyword>
<dbReference type="AlphaFoldDB" id="D7BFJ6"/>
<dbReference type="Proteomes" id="UP000001916">
    <property type="component" value="Chromosome"/>
</dbReference>
<dbReference type="STRING" id="526227.Mesil_1664"/>
<dbReference type="HOGENOM" id="CLU_121468_0_0_0"/>
<name>D7BFJ6_ALLS1</name>
<dbReference type="KEGG" id="msv:Mesil_1664"/>
<keyword evidence="1" id="KW-0732">Signal</keyword>
<sequence>MRLRYLPLVLLLSACSAHTLTTIKTDLVPFIPQGSRSGETNTPGTQYVPSQAGQAIQLNLGDALKVLEGARIKIRVKLENTSSVDNTVSVVARIAPVSDSSNIFDGGNNTDCQTNDCLLGQGSLTLPAGSNNAIEIDVPITPTANLSALALLKSGQFRIGLSLQVSGSLRYTLEQGQLTVQARLFQLLNR</sequence>
<feature type="signal peptide" evidence="1">
    <location>
        <begin position="1"/>
        <end position="19"/>
    </location>
</feature>
<proteinExistence type="predicted"/>
<evidence type="ECO:0000256" key="1">
    <source>
        <dbReference type="SAM" id="SignalP"/>
    </source>
</evidence>
<dbReference type="EMBL" id="CP002042">
    <property type="protein sequence ID" value="ADH63549.1"/>
    <property type="molecule type" value="Genomic_DNA"/>
</dbReference>
<reference evidence="2 3" key="1">
    <citation type="journal article" date="2010" name="Stand. Genomic Sci.">
        <title>Complete genome sequence of Meiothermus silvanus type strain (VI-R2).</title>
        <authorList>
            <person name="Sikorski J."/>
            <person name="Tindall B.J."/>
            <person name="Lowry S."/>
            <person name="Lucas S."/>
            <person name="Nolan M."/>
            <person name="Copeland A."/>
            <person name="Glavina Del Rio T."/>
            <person name="Tice H."/>
            <person name="Cheng J.F."/>
            <person name="Han C."/>
            <person name="Pitluck S."/>
            <person name="Liolios K."/>
            <person name="Ivanova N."/>
            <person name="Mavromatis K."/>
            <person name="Mikhailova N."/>
            <person name="Pati A."/>
            <person name="Goodwin L."/>
            <person name="Chen A."/>
            <person name="Palaniappan K."/>
            <person name="Land M."/>
            <person name="Hauser L."/>
            <person name="Chang Y.J."/>
            <person name="Jeffries C.D."/>
            <person name="Rohde M."/>
            <person name="Goker M."/>
            <person name="Woyke T."/>
            <person name="Bristow J."/>
            <person name="Eisen J.A."/>
            <person name="Markowitz V."/>
            <person name="Hugenholtz P."/>
            <person name="Kyrpides N.C."/>
            <person name="Klenk H.P."/>
            <person name="Lapidus A."/>
        </authorList>
    </citation>
    <scope>NUCLEOTIDE SEQUENCE [LARGE SCALE GENOMIC DNA]</scope>
    <source>
        <strain evidence="3">ATCC 700542 / DSM 9946 / VI-R2</strain>
    </source>
</reference>
<protein>
    <recommendedName>
        <fullName evidence="4">Lipoprotein</fullName>
    </recommendedName>
</protein>
<accession>D7BFJ6</accession>
<gene>
    <name evidence="2" type="ordered locus">Mesil_1664</name>
</gene>